<accession>A0A5B0VP21</accession>
<name>A0A5B0VP21_9GAMM</name>
<proteinExistence type="predicted"/>
<keyword evidence="2" id="KW-1185">Reference proteome</keyword>
<comment type="caution">
    <text evidence="1">The sequence shown here is derived from an EMBL/GenBank/DDBJ whole genome shotgun (WGS) entry which is preliminary data.</text>
</comment>
<sequence length="430" mass="46620">MQKKWMIAGAVVLVAAGAMPWVVGYATEQQWQLVTQEVNQRQPLFQLATDEYQRGYLNSRFHGLITITNPDTGESEVVGYRGNVTHGVTGSLVDLEPADGWQPEGAAWFSDARHPSLTVETRLWGTATIRLEVPEMDVASPDTEETLKTSGGHVTVELSDAGNHAEAQVDWPSLVATGPKGVLKVSGIHLEQRMDHLVGDIWTGSGDMGMEALSLTLPSGGELAVKELNMEAATTANDDGSRINSRLDLGIDSVGVLGESYGPHKLVVSLDNLEADSWNAFGKTMSGLQNLAGDQYASPQAQFEQQMMVMQQISTAMRNLAASGFSIGISTLEVATPEGEISGHMEIRHPELSEQEKANMLMVMHQLTGELNLSMPMALAEDYPDIRMQVAPLIKQGVLVQEGDRLAVKATMKDLMVNVNGQEFPLPPLF</sequence>
<organism evidence="1 2">
    <name type="scientific">Marinobacter salinexigens</name>
    <dbReference type="NCBI Taxonomy" id="2919747"/>
    <lineage>
        <taxon>Bacteria</taxon>
        <taxon>Pseudomonadati</taxon>
        <taxon>Pseudomonadota</taxon>
        <taxon>Gammaproteobacteria</taxon>
        <taxon>Pseudomonadales</taxon>
        <taxon>Marinobacteraceae</taxon>
        <taxon>Marinobacter</taxon>
    </lineage>
</organism>
<protein>
    <submittedName>
        <fullName evidence="1">DUF945 domain-containing protein</fullName>
    </submittedName>
</protein>
<dbReference type="Pfam" id="PF06097">
    <property type="entry name" value="DUF945"/>
    <property type="match status" value="1"/>
</dbReference>
<evidence type="ECO:0000313" key="1">
    <source>
        <dbReference type="EMBL" id="KAA1175589.1"/>
    </source>
</evidence>
<dbReference type="RefSeq" id="WP_149598232.1">
    <property type="nucleotide sequence ID" value="NZ_VTUU01000001.1"/>
</dbReference>
<evidence type="ECO:0000313" key="2">
    <source>
        <dbReference type="Proteomes" id="UP000323161"/>
    </source>
</evidence>
<dbReference type="EMBL" id="VTUU01000001">
    <property type="protein sequence ID" value="KAA1175589.1"/>
    <property type="molecule type" value="Genomic_DNA"/>
</dbReference>
<dbReference type="Proteomes" id="UP000323161">
    <property type="component" value="Unassembled WGS sequence"/>
</dbReference>
<dbReference type="InterPro" id="IPR010352">
    <property type="entry name" value="DUF945"/>
</dbReference>
<gene>
    <name evidence="1" type="ORF">FWJ25_00170</name>
</gene>
<reference evidence="1 2" key="1">
    <citation type="submission" date="2019-08" db="EMBL/GenBank/DDBJ databases">
        <title>Marinobacter ZYF650 sp. nov., a marine bacterium isolated from seawater of the Mariana trench.</title>
        <authorList>
            <person name="Ahmad W."/>
        </authorList>
    </citation>
    <scope>NUCLEOTIDE SEQUENCE [LARGE SCALE GENOMIC DNA]</scope>
    <source>
        <strain evidence="1 2">ZYF650</strain>
    </source>
</reference>
<dbReference type="AlphaFoldDB" id="A0A5B0VP21"/>